<protein>
    <submittedName>
        <fullName evidence="2">Succinate dehydrogenase / fumarate reductase cytochrome b subunit</fullName>
    </submittedName>
</protein>
<dbReference type="EMBL" id="SMGO01000002">
    <property type="protein sequence ID" value="TCK82753.1"/>
    <property type="molecule type" value="Genomic_DNA"/>
</dbReference>
<sequence length="259" mass="29697">MSRFNQLFSSTIGKKLIMSLTGIFLSLFLVVHLVGNLQLFKSDGGLAFNEYAYFMTHFAPIKAISYLLYATFIVHALYSLIITYRNRKARPIAYASYNGAANSTWNSRNMGLLGTIILIFLVTHMSNFWYQYHWGDVPYVEYTTNIQTGETSVRDIPAAEFHDFVKYIEDGSEIMIAKDLYKEVNFSFQSWYLVVFYVLAMVALGFHLAHGFKSAFQTLGFDHNRYAPLIRAIGFWIFGILIPLLFAAMPLYSFFVVNS</sequence>
<dbReference type="InterPro" id="IPR011138">
    <property type="entry name" value="Cytochrome_b-558"/>
</dbReference>
<accession>A0A4R1LZF7</accession>
<keyword evidence="1" id="KW-1133">Transmembrane helix</keyword>
<comment type="caution">
    <text evidence="2">The sequence shown here is derived from an EMBL/GenBank/DDBJ whole genome shotgun (WGS) entry which is preliminary data.</text>
</comment>
<evidence type="ECO:0000313" key="2">
    <source>
        <dbReference type="EMBL" id="TCK82753.1"/>
    </source>
</evidence>
<reference evidence="2 3" key="1">
    <citation type="submission" date="2019-03" db="EMBL/GenBank/DDBJ databases">
        <title>Genomic Encyclopedia of Archaeal and Bacterial Type Strains, Phase II (KMG-II): from individual species to whole genera.</title>
        <authorList>
            <person name="Goeker M."/>
        </authorList>
    </citation>
    <scope>NUCLEOTIDE SEQUENCE [LARGE SCALE GENOMIC DNA]</scope>
    <source>
        <strain evidence="2 3">DSM 22554</strain>
    </source>
</reference>
<dbReference type="GO" id="GO:0016020">
    <property type="term" value="C:membrane"/>
    <property type="evidence" value="ECO:0007669"/>
    <property type="project" value="InterPro"/>
</dbReference>
<dbReference type="SUPFAM" id="SSF81343">
    <property type="entry name" value="Fumarate reductase respiratory complex transmembrane subunits"/>
    <property type="match status" value="1"/>
</dbReference>
<feature type="transmembrane region" description="Helical" evidence="1">
    <location>
        <begin position="191"/>
        <end position="212"/>
    </location>
</feature>
<dbReference type="CDD" id="cd03498">
    <property type="entry name" value="SQR_TypeB_2_TM"/>
    <property type="match status" value="1"/>
</dbReference>
<gene>
    <name evidence="2" type="ORF">C8N28_1338</name>
</gene>
<feature type="transmembrane region" description="Helical" evidence="1">
    <location>
        <begin position="110"/>
        <end position="130"/>
    </location>
</feature>
<dbReference type="OrthoDB" id="9802842at2"/>
<dbReference type="Proteomes" id="UP000294616">
    <property type="component" value="Unassembled WGS sequence"/>
</dbReference>
<keyword evidence="1" id="KW-0812">Transmembrane</keyword>
<name>A0A4R1LZF7_9SPHI</name>
<evidence type="ECO:0000256" key="1">
    <source>
        <dbReference type="SAM" id="Phobius"/>
    </source>
</evidence>
<dbReference type="InterPro" id="IPR034804">
    <property type="entry name" value="SQR/QFR_C/D"/>
</dbReference>
<evidence type="ECO:0000313" key="3">
    <source>
        <dbReference type="Proteomes" id="UP000294616"/>
    </source>
</evidence>
<proteinExistence type="predicted"/>
<feature type="transmembrane region" description="Helical" evidence="1">
    <location>
        <begin position="16"/>
        <end position="35"/>
    </location>
</feature>
<dbReference type="RefSeq" id="WP_132222851.1">
    <property type="nucleotide sequence ID" value="NZ_SMGO01000002.1"/>
</dbReference>
<dbReference type="NCBIfam" id="TIGR02046">
    <property type="entry name" value="sdhC_b558_fam"/>
    <property type="match status" value="1"/>
</dbReference>
<keyword evidence="1" id="KW-0472">Membrane</keyword>
<dbReference type="AlphaFoldDB" id="A0A4R1LZF7"/>
<feature type="transmembrane region" description="Helical" evidence="1">
    <location>
        <begin position="63"/>
        <end position="84"/>
    </location>
</feature>
<organism evidence="2 3">
    <name type="scientific">Albibacterium bauzanense</name>
    <dbReference type="NCBI Taxonomy" id="653929"/>
    <lineage>
        <taxon>Bacteria</taxon>
        <taxon>Pseudomonadati</taxon>
        <taxon>Bacteroidota</taxon>
        <taxon>Sphingobacteriia</taxon>
        <taxon>Sphingobacteriales</taxon>
        <taxon>Sphingobacteriaceae</taxon>
        <taxon>Albibacterium</taxon>
    </lineage>
</organism>
<feature type="transmembrane region" description="Helical" evidence="1">
    <location>
        <begin position="233"/>
        <end position="255"/>
    </location>
</feature>
<dbReference type="Gene3D" id="1.20.1300.10">
    <property type="entry name" value="Fumarate reductase/succinate dehydrogenase, transmembrane subunit"/>
    <property type="match status" value="1"/>
</dbReference>
<keyword evidence="3" id="KW-1185">Reference proteome</keyword>